<comment type="caution">
    <text evidence="2">The sequence shown here is derived from an EMBL/GenBank/DDBJ whole genome shotgun (WGS) entry which is preliminary data.</text>
</comment>
<evidence type="ECO:0000313" key="3">
    <source>
        <dbReference type="Proteomes" id="UP000598360"/>
    </source>
</evidence>
<dbReference type="AlphaFoldDB" id="A0A929G0R1"/>
<dbReference type="CDD" id="cd06259">
    <property type="entry name" value="YdcF-like"/>
    <property type="match status" value="1"/>
</dbReference>
<dbReference type="Proteomes" id="UP000598360">
    <property type="component" value="Unassembled WGS sequence"/>
</dbReference>
<dbReference type="PANTHER" id="PTHR30336">
    <property type="entry name" value="INNER MEMBRANE PROTEIN, PROBABLE PERMEASE"/>
    <property type="match status" value="1"/>
</dbReference>
<protein>
    <submittedName>
        <fullName evidence="2">YdcF family protein</fullName>
    </submittedName>
</protein>
<dbReference type="PANTHER" id="PTHR30336:SF6">
    <property type="entry name" value="INTEGRAL MEMBRANE PROTEIN"/>
    <property type="match status" value="1"/>
</dbReference>
<proteinExistence type="predicted"/>
<keyword evidence="3" id="KW-1185">Reference proteome</keyword>
<gene>
    <name evidence="2" type="ORF">IQ251_11430</name>
</gene>
<accession>A0A929G0R1</accession>
<evidence type="ECO:0000259" key="1">
    <source>
        <dbReference type="Pfam" id="PF02698"/>
    </source>
</evidence>
<organism evidence="2 3">
    <name type="scientific">Saccharopolyspora montiporae</name>
    <dbReference type="NCBI Taxonomy" id="2781240"/>
    <lineage>
        <taxon>Bacteria</taxon>
        <taxon>Bacillati</taxon>
        <taxon>Actinomycetota</taxon>
        <taxon>Actinomycetes</taxon>
        <taxon>Pseudonocardiales</taxon>
        <taxon>Pseudonocardiaceae</taxon>
        <taxon>Saccharopolyspora</taxon>
    </lineage>
</organism>
<name>A0A929G0R1_9PSEU</name>
<dbReference type="GO" id="GO:0005886">
    <property type="term" value="C:plasma membrane"/>
    <property type="evidence" value="ECO:0007669"/>
    <property type="project" value="TreeGrafter"/>
</dbReference>
<dbReference type="Pfam" id="PF02698">
    <property type="entry name" value="DUF218"/>
    <property type="match status" value="1"/>
</dbReference>
<dbReference type="EMBL" id="JADEYC010000018">
    <property type="protein sequence ID" value="MBE9375052.1"/>
    <property type="molecule type" value="Genomic_DNA"/>
</dbReference>
<sequence length="189" mass="20519">MAALGTGALVALPYCWLLLRSAGRIRTTRNVPATGTALVLGAGVRRDGTPSLILRGRLEVAQDLLESGKVRRIVVSGSPRSRGHSEPVVMRDHLVSRGVPAELVLLDESGVDTWCSCRHAAEDLGLREVTVVTTGFHLRRAVALCRRTGMETWGVGHDARAAGLRRVAARGARREALAVVKAFWWRHHP</sequence>
<reference evidence="2" key="1">
    <citation type="submission" date="2020-10" db="EMBL/GenBank/DDBJ databases">
        <title>Diversity and distribution of actinomycetes associated with coral in the coast of Hainan.</title>
        <authorList>
            <person name="Li F."/>
        </authorList>
    </citation>
    <scope>NUCLEOTIDE SEQUENCE</scope>
    <source>
        <strain evidence="2">HNM0983</strain>
    </source>
</reference>
<dbReference type="InterPro" id="IPR003848">
    <property type="entry name" value="DUF218"/>
</dbReference>
<evidence type="ECO:0000313" key="2">
    <source>
        <dbReference type="EMBL" id="MBE9375052.1"/>
    </source>
</evidence>
<dbReference type="InterPro" id="IPR051599">
    <property type="entry name" value="Cell_Envelope_Assoc"/>
</dbReference>
<feature type="domain" description="DUF218" evidence="1">
    <location>
        <begin position="37"/>
        <end position="152"/>
    </location>
</feature>